<dbReference type="Gene3D" id="6.10.340.10">
    <property type="match status" value="1"/>
</dbReference>
<keyword evidence="6" id="KW-0547">Nucleotide-binding</keyword>
<dbReference type="Gene3D" id="3.30.565.10">
    <property type="entry name" value="Histidine kinase-like ATPase, C-terminal domain"/>
    <property type="match status" value="1"/>
</dbReference>
<feature type="transmembrane region" description="Helical" evidence="10">
    <location>
        <begin position="706"/>
        <end position="729"/>
    </location>
</feature>
<feature type="transmembrane region" description="Helical" evidence="10">
    <location>
        <begin position="370"/>
        <end position="392"/>
    </location>
</feature>
<keyword evidence="4" id="KW-0597">Phosphoprotein</keyword>
<dbReference type="GO" id="GO:0016020">
    <property type="term" value="C:membrane"/>
    <property type="evidence" value="ECO:0007669"/>
    <property type="project" value="UniProtKB-SubCell"/>
</dbReference>
<gene>
    <name evidence="13" type="ORF">FYC62_13095</name>
</gene>
<feature type="transmembrane region" description="Helical" evidence="10">
    <location>
        <begin position="211"/>
        <end position="233"/>
    </location>
</feature>
<dbReference type="Pfam" id="PF02518">
    <property type="entry name" value="HATPase_c"/>
    <property type="match status" value="1"/>
</dbReference>
<evidence type="ECO:0000256" key="5">
    <source>
        <dbReference type="ARBA" id="ARBA00022679"/>
    </source>
</evidence>
<organism evidence="13 14">
    <name type="scientific">Pedobacter aquae</name>
    <dbReference type="NCBI Taxonomy" id="2605747"/>
    <lineage>
        <taxon>Bacteria</taxon>
        <taxon>Pseudomonadati</taxon>
        <taxon>Bacteroidota</taxon>
        <taxon>Sphingobacteriia</taxon>
        <taxon>Sphingobacteriales</taxon>
        <taxon>Sphingobacteriaceae</taxon>
        <taxon>Pedobacter</taxon>
    </lineage>
</organism>
<dbReference type="SMART" id="SM00387">
    <property type="entry name" value="HATPase_c"/>
    <property type="match status" value="1"/>
</dbReference>
<accession>A0A5C0VID3</accession>
<dbReference type="Pfam" id="PF00512">
    <property type="entry name" value="HisKA"/>
    <property type="match status" value="1"/>
</dbReference>
<evidence type="ECO:0000256" key="1">
    <source>
        <dbReference type="ARBA" id="ARBA00000085"/>
    </source>
</evidence>
<feature type="transmembrane region" description="Helical" evidence="10">
    <location>
        <begin position="240"/>
        <end position="261"/>
    </location>
</feature>
<evidence type="ECO:0000256" key="3">
    <source>
        <dbReference type="ARBA" id="ARBA00012438"/>
    </source>
</evidence>
<feature type="transmembrane region" description="Helical" evidence="10">
    <location>
        <begin position="317"/>
        <end position="334"/>
    </location>
</feature>
<feature type="transmembrane region" description="Helical" evidence="10">
    <location>
        <begin position="445"/>
        <end position="463"/>
    </location>
</feature>
<feature type="domain" description="HAMP" evidence="12">
    <location>
        <begin position="951"/>
        <end position="1003"/>
    </location>
</feature>
<evidence type="ECO:0000256" key="4">
    <source>
        <dbReference type="ARBA" id="ARBA00022553"/>
    </source>
</evidence>
<name>A0A5C0VID3_9SPHI</name>
<dbReference type="SUPFAM" id="SSF47384">
    <property type="entry name" value="Homodimeric domain of signal transducing histidine kinase"/>
    <property type="match status" value="1"/>
</dbReference>
<evidence type="ECO:0000313" key="14">
    <source>
        <dbReference type="Proteomes" id="UP000323653"/>
    </source>
</evidence>
<dbReference type="SMART" id="SM00388">
    <property type="entry name" value="HisKA"/>
    <property type="match status" value="1"/>
</dbReference>
<keyword evidence="9" id="KW-0902">Two-component regulatory system</keyword>
<comment type="catalytic activity">
    <reaction evidence="1">
        <text>ATP + protein L-histidine = ADP + protein N-phospho-L-histidine.</text>
        <dbReference type="EC" id="2.7.13.3"/>
    </reaction>
</comment>
<dbReference type="KEGG" id="pej:FYC62_13095"/>
<dbReference type="InterPro" id="IPR036890">
    <property type="entry name" value="HATPase_C_sf"/>
</dbReference>
<dbReference type="CDD" id="cd00082">
    <property type="entry name" value="HisKA"/>
    <property type="match status" value="1"/>
</dbReference>
<feature type="transmembrane region" description="Helical" evidence="10">
    <location>
        <begin position="288"/>
        <end position="305"/>
    </location>
</feature>
<dbReference type="GO" id="GO:0005524">
    <property type="term" value="F:ATP binding"/>
    <property type="evidence" value="ECO:0007669"/>
    <property type="project" value="UniProtKB-KW"/>
</dbReference>
<dbReference type="InterPro" id="IPR003660">
    <property type="entry name" value="HAMP_dom"/>
</dbReference>
<dbReference type="InterPro" id="IPR003594">
    <property type="entry name" value="HATPase_dom"/>
</dbReference>
<feature type="transmembrane region" description="Helical" evidence="10">
    <location>
        <begin position="421"/>
        <end position="439"/>
    </location>
</feature>
<dbReference type="EC" id="2.7.13.3" evidence="3"/>
<dbReference type="AlphaFoldDB" id="A0A5C0VID3"/>
<reference evidence="13 14" key="1">
    <citation type="submission" date="2019-08" db="EMBL/GenBank/DDBJ databases">
        <title>Pedobacter sp. nov., isolated from Han river, South Korea.</title>
        <authorList>
            <person name="Lee D.-H."/>
            <person name="Kim Y.-S."/>
            <person name="Hwang E.-M."/>
            <person name="Le Tran T.C."/>
            <person name="Cha C.-J."/>
        </authorList>
    </citation>
    <scope>NUCLEOTIDE SEQUENCE [LARGE SCALE GENOMIC DNA]</scope>
    <source>
        <strain evidence="13 14">CJ43</strain>
    </source>
</reference>
<dbReference type="PANTHER" id="PTHR43065:SF46">
    <property type="entry name" value="C4-DICARBOXYLATE TRANSPORT SENSOR PROTEIN DCTB"/>
    <property type="match status" value="1"/>
</dbReference>
<dbReference type="PANTHER" id="PTHR43065">
    <property type="entry name" value="SENSOR HISTIDINE KINASE"/>
    <property type="match status" value="1"/>
</dbReference>
<evidence type="ECO:0000256" key="8">
    <source>
        <dbReference type="ARBA" id="ARBA00022840"/>
    </source>
</evidence>
<keyword evidence="10" id="KW-0812">Transmembrane</keyword>
<dbReference type="InterPro" id="IPR005467">
    <property type="entry name" value="His_kinase_dom"/>
</dbReference>
<feature type="transmembrane region" description="Helical" evidence="10">
    <location>
        <begin position="760"/>
        <end position="783"/>
    </location>
</feature>
<dbReference type="GO" id="GO:0000155">
    <property type="term" value="F:phosphorelay sensor kinase activity"/>
    <property type="evidence" value="ECO:0007669"/>
    <property type="project" value="InterPro"/>
</dbReference>
<proteinExistence type="predicted"/>
<dbReference type="Proteomes" id="UP000323653">
    <property type="component" value="Chromosome"/>
</dbReference>
<dbReference type="InterPro" id="IPR004358">
    <property type="entry name" value="Sig_transdc_His_kin-like_C"/>
</dbReference>
<keyword evidence="8" id="KW-0067">ATP-binding</keyword>
<evidence type="ECO:0000256" key="9">
    <source>
        <dbReference type="ARBA" id="ARBA00023012"/>
    </source>
</evidence>
<evidence type="ECO:0000259" key="12">
    <source>
        <dbReference type="PROSITE" id="PS50885"/>
    </source>
</evidence>
<protein>
    <recommendedName>
        <fullName evidence="3">histidine kinase</fullName>
        <ecNumber evidence="3">2.7.13.3</ecNumber>
    </recommendedName>
</protein>
<dbReference type="CDD" id="cd00075">
    <property type="entry name" value="HATPase"/>
    <property type="match status" value="1"/>
</dbReference>
<keyword evidence="14" id="KW-1185">Reference proteome</keyword>
<keyword evidence="7" id="KW-0418">Kinase</keyword>
<dbReference type="SUPFAM" id="SSF55874">
    <property type="entry name" value="ATPase domain of HSP90 chaperone/DNA topoisomerase II/histidine kinase"/>
    <property type="match status" value="1"/>
</dbReference>
<dbReference type="PROSITE" id="PS50885">
    <property type="entry name" value="HAMP"/>
    <property type="match status" value="1"/>
</dbReference>
<evidence type="ECO:0000256" key="2">
    <source>
        <dbReference type="ARBA" id="ARBA00004370"/>
    </source>
</evidence>
<comment type="subcellular location">
    <subcellularLocation>
        <location evidence="2">Membrane</location>
    </subcellularLocation>
</comment>
<dbReference type="InterPro" id="IPR036097">
    <property type="entry name" value="HisK_dim/P_sf"/>
</dbReference>
<evidence type="ECO:0000256" key="10">
    <source>
        <dbReference type="SAM" id="Phobius"/>
    </source>
</evidence>
<dbReference type="InterPro" id="IPR003661">
    <property type="entry name" value="HisK_dim/P_dom"/>
</dbReference>
<keyword evidence="5" id="KW-0808">Transferase</keyword>
<dbReference type="Gene3D" id="1.10.287.130">
    <property type="match status" value="1"/>
</dbReference>
<dbReference type="RefSeq" id="WP_149075263.1">
    <property type="nucleotide sequence ID" value="NZ_CP043329.1"/>
</dbReference>
<feature type="domain" description="Histidine kinase" evidence="11">
    <location>
        <begin position="1020"/>
        <end position="1232"/>
    </location>
</feature>
<sequence>MKTNTKIRWLLLIVTIGLFATSLTARWAATRSSNLEDVAQDIADKLGEKELFIYDYLADSVRFQNLERINKNASEALDIINYFTSKQIYFQVFKNDQLVFWSDNKISASYALNIKQGASFVEYQNGWYDVIKKEDKSYSILFYILVKDKYPYKNQFLNDHSSNSIIKDPTIGIADINDKNVADIRNLEDLYLFSIKRIAGINSIPYTNIEILMWAIGLLTLCLLINSVCKYYADHGKPILASLALLFAFLALRFVGLQYHFPDALYNLDIFSPRIYASNYYSPSLADYGLNVLLALWFTIFVFSYKEKIFKPVNKPWFGYPIIIYAAFFIALLSNLLSDLFFGLVFNSNINFKVTNIVNLDGWSVLGISLLLLTLLTYYLIVVILITFSAYINIKLEIKAAIMVVVLIAFNLYQSFFDENTVFLLLIFLLILIIARVVYQYNGKVVFPALVLITLILATLVSIKLNRYENIKELETRKRLAIKLESADDPHALILFTEIEEEIFKDDILSSYFKNPEGYRKRLYARFQNYYLTGYLGEYDFKLFAFKPDGSALEENEEELNTYKTLVESGAIKVSDNFYRVSNTFGLQNYFAIIPVKEKDTILGSMVIELRSKDIREFGTFPQLFKDGKLISIEDYVDYSYAYYNNNKLIYQTGNFIYDLVNKDFSGKLKDFVILRKDNYSHMIYQPSPHKYIVISKEYHTFWREIASLSFFFILFLVFGLLIVSYKWIWVFVTTHKLNFRNLKFRLFINSGKMLYKTRIQIALVMAVVSSLAIVGLITFSYISIQYKEQQDDLIKERIKIIVEAFESRVKYRNTALNIEEDMMSFSEFSKMYNTDLNLYDVNGILINSTQPRIYNLGIQAKRMDANALIQLRLLQKAELLQDERIGNLNYKSAYMPVKNAGNNVIAYLQLPYFSNQNEFNQRIGNFLNLLINIYVLVFVAIGFFAFVVANQITSPLTLIQESMAKTVIGRKNKPIFWRRNDEIGNLITEYNKMILALEESANKLAQSERETAWREMAKQVAHEIKNPLTPLRLGIQMLERSWKEKDPKFDTKFEKFSKSFLEQIDSLSSIASEFSNFAKMPDLKLEVFELVDVLNQAIHIYKQMEGVQIIYEEEDFAKLWIKADRDQLLRSFNNLLKNAIEAMPENKAGIINISCQIYTEKVEIKVQDNGAGIAEDLRSKIFTPNFTTKSSGTGLGLAFVKQAVENIGGNIYFTTQINAGTSFFIILPLVNK</sequence>
<dbReference type="PROSITE" id="PS50109">
    <property type="entry name" value="HIS_KIN"/>
    <property type="match status" value="1"/>
</dbReference>
<evidence type="ECO:0000256" key="7">
    <source>
        <dbReference type="ARBA" id="ARBA00022777"/>
    </source>
</evidence>
<keyword evidence="10" id="KW-1133">Transmembrane helix</keyword>
<evidence type="ECO:0000313" key="13">
    <source>
        <dbReference type="EMBL" id="QEK52488.1"/>
    </source>
</evidence>
<keyword evidence="10" id="KW-0472">Membrane</keyword>
<feature type="transmembrane region" description="Helical" evidence="10">
    <location>
        <begin position="927"/>
        <end position="950"/>
    </location>
</feature>
<evidence type="ECO:0000259" key="11">
    <source>
        <dbReference type="PROSITE" id="PS50109"/>
    </source>
</evidence>
<evidence type="ECO:0000256" key="6">
    <source>
        <dbReference type="ARBA" id="ARBA00022741"/>
    </source>
</evidence>
<dbReference type="EMBL" id="CP043329">
    <property type="protein sequence ID" value="QEK52488.1"/>
    <property type="molecule type" value="Genomic_DNA"/>
</dbReference>
<dbReference type="PRINTS" id="PR00344">
    <property type="entry name" value="BCTRLSENSOR"/>
</dbReference>